<proteinExistence type="predicted"/>
<dbReference type="Proteomes" id="UP000251186">
    <property type="component" value="Unassembled WGS sequence"/>
</dbReference>
<name>A0A2X1BGM5_BREVE</name>
<gene>
    <name evidence="1" type="ORF">NCTC11166_03300</name>
</gene>
<dbReference type="AlphaFoldDB" id="A0A2X1BGM5"/>
<reference evidence="1 2" key="1">
    <citation type="submission" date="2018-06" db="EMBL/GenBank/DDBJ databases">
        <authorList>
            <consortium name="Pathogen Informatics"/>
            <person name="Doyle S."/>
        </authorList>
    </citation>
    <scope>NUCLEOTIDE SEQUENCE [LARGE SCALE GENOMIC DNA]</scope>
    <source>
        <strain evidence="1 2">NCTC11166</strain>
    </source>
</reference>
<dbReference type="RefSeq" id="WP_112863728.1">
    <property type="nucleotide sequence ID" value="NZ_UAQP01000014.1"/>
</dbReference>
<sequence length="153" mass="16421">MSAEPNRWLKLKTKLLIKACGGLEEASAACAESCRPYSVPHLSRCQRPDGPDFLPIDIVLCLEAYCGQPIVTAAMAEARPAGDVVGCLRDEVADVIERGGDLSKAVRAAMADGQVDPREGAEIGVMLDAFFEDLHQARQALAEAMRPREAAAR</sequence>
<evidence type="ECO:0000313" key="2">
    <source>
        <dbReference type="Proteomes" id="UP000251186"/>
    </source>
</evidence>
<evidence type="ECO:0000313" key="1">
    <source>
        <dbReference type="EMBL" id="SPU55897.1"/>
    </source>
</evidence>
<accession>A0A2X1BGM5</accession>
<organism evidence="1 2">
    <name type="scientific">Brevundimonas vesicularis</name>
    <name type="common">Pseudomonas vesicularis</name>
    <dbReference type="NCBI Taxonomy" id="41276"/>
    <lineage>
        <taxon>Bacteria</taxon>
        <taxon>Pseudomonadati</taxon>
        <taxon>Pseudomonadota</taxon>
        <taxon>Alphaproteobacteria</taxon>
        <taxon>Caulobacterales</taxon>
        <taxon>Caulobacteraceae</taxon>
        <taxon>Brevundimonas</taxon>
    </lineage>
</organism>
<dbReference type="EMBL" id="UAQP01000014">
    <property type="protein sequence ID" value="SPU55897.1"/>
    <property type="molecule type" value="Genomic_DNA"/>
</dbReference>
<protein>
    <submittedName>
        <fullName evidence="1">Uncharacterized protein</fullName>
    </submittedName>
</protein>